<dbReference type="EMBL" id="CAUYUJ010021784">
    <property type="protein sequence ID" value="CAK0907005.1"/>
    <property type="molecule type" value="Genomic_DNA"/>
</dbReference>
<proteinExistence type="predicted"/>
<protein>
    <recommendedName>
        <fullName evidence="2">Helicase ATP-binding domain-containing protein</fullName>
    </recommendedName>
</protein>
<comment type="caution">
    <text evidence="3">The sequence shown here is derived from an EMBL/GenBank/DDBJ whole genome shotgun (WGS) entry which is preliminary data.</text>
</comment>
<gene>
    <name evidence="3" type="ORF">PCOR1329_LOCUS82148</name>
</gene>
<evidence type="ECO:0000313" key="3">
    <source>
        <dbReference type="EMBL" id="CAK0907005.1"/>
    </source>
</evidence>
<dbReference type="InterPro" id="IPR027417">
    <property type="entry name" value="P-loop_NTPase"/>
</dbReference>
<sequence>MSGRKRPAAALPRVGDVRDHADLVRDIIEEIPDWGHKRVGARLGELLGVRLEDSDYQAVLRLQKDLVASHPELGYKLIARKLAEKLKVKLSGAHLQVLKRIMTDLSEGRAAADLAEWEEFNGDMRDHVDAIRALVVVHPDMGYKGIARELQRHLRVKLSQAHLSVIRRIVTGISEGRVVMPEQTDLDDFTGDAREHVDVIEELVASHPELGCKLIARKLAEKIGVKLSPAHQLVIKRIMTDLSEGRAAVDMREWEELNGDMRDHVDAIRALVVVHPGMGYKGIAHELQQHLRVTLSQAHLSVIRRIVAGISEGRAVAGAQREGEDYGAFAVDVRDHVATIKELMMHHPSMNHEGIAHELEEKLQVELSDTRKRGILRVMADIGIELVAEDVAMPEQTDLEDFTGDVREHVDSIKELVALHPGLGYRFIGRKLEEKLRVSLSQAHFQIILRIMTEISEGRLAVGVSMRQQPERRHFGDFPGDLRQHVDTIKELMTLHPTKGRHHIAGELETRLQKKLTAARLSILQRIMIRHGVLSYEFLSGADRVAVVQGLVQCHAEPAARRQAVQEHYERNVSLTVLGRWMSEHYAPDRGGCPVRRLWQDGEASRFIIAQPQDKYVDCARTYRSRRVGAKTDEDAALQAIIKSVHGEAVPVWMLQEALHRASTIRRWEAERRLEFAAVCYGSLPCRTALPSGSRGAVELQHYRFFIAYENWVACELCGYRWQVLKGQQSGSTYVYGNTVRGDCVRRLPRCRSCDHRGQQSQCSLPLEALLWPLPSEVEAGVKTDQLYVVPQRTHWPVYLPAAQRFVTAYDFSTRLAAMREAGRHGPVDAMDVQELEILVREFADYEPYFREHGAEGIVSLLDITQEEAASITPYVLFVTKQKERGFVARGPTYNWKKTRVCRVNYKREDLETCGAMTPRARAAYDWLMLHNRTYRRYAMQQKRMLSYPEDEREMFIATYRLLIQSRGIEVVLFPVLYPWEVYSDSDVRGWAGDRKLMKSSQHPSMKKAFLRKVPSRCRTYGDAEAVPDLAFLLYDMATAQRISASLAIAGQRGITPDVVADTSSTSESYWRHEQDLLCDVVRQHTLRYGRASAYPNLFITVAPAEWKVLLHEPLFADWKAAGRLSGCQGMLSEHIYELLCDAMKQILRPNDFFSEVRDYVIRLEFQGRKTEHIHIAAWVIHRQVLSGRSGTGDTSPFARFLEELFRGSVDVQHGEGFLNYINGYVVKGNQSMDFQPDAARSGGGDHSAWRTTYRMLCKLAPGLPEVFLDFAGAAHIYRTFAVVNAYAIIPGRRDQGNNDTKRLYERYRARLVVSGEPDFYGSFLSYIRTYSWQDATTVTRRRGRGQDSLVAVGVRYAFEMQDNVIGQFCTMMFPHLDYKTFEPPPKTEVIAFTAYYLRALQYLRHLAWTTGTPPARADSHRRRLARELPRAEGESDVTYAARLQEVMDSSRWVGFAKEAEYIPSLSSEPAESMTNDHPRYTWELFHCWPSHVIEGDEHSRFQRHPLRFPDATVGSCGKPFEDVDSALNYLVNVVQGDLSIRVAPGRARSFRARIYAVHCFYNYMEYCRENPFAIPHALRQQWEESNVGVFHFYNTYREEWNRVIGHRRPVLTWSADQQEVLRVVDGLLSRADANVAHEQFYYVQGEPGSGKTEVLCEAARRAADAGLRVLVLGPTGTLVHTYKTKAQHENINVETIHSAWHIYRSADTVVDYAPPSRLRSYDLIIIDEASQIEDAVAVRLHNGFKELPQRPTVLFAADFQQLNPLGSSVAMRTFITIMTTITLHTIHRTNDDRLRGFLRQVRVKQPPKNVIRAFFAGRTWDRITLEKAVAEGKAIGDNMGETFTWLTVTNKGAEAVNAACLSANSLNKPEHASRYYGDPKVLGFPDAAVVASGKDVLFIAPDVIVRLTRNLDKERGFVNGAIGRIQTVLNDDRTIFTVELLGTGQRLLVHPITDGGVEFLPCTYGYATTTRRAQGATLIVGALYFDHSYPPERGYGYVGTSRFKCAENIYHFGSIRRTDWLPVSLKRDDPEEQTSRTAQSESDDELSPQLWEMDTESDSEAGSSDVYSDYGEVDEEQRAAMFEELAASRGSSDLSAFHP</sequence>
<dbReference type="InterPro" id="IPR014001">
    <property type="entry name" value="Helicase_ATP-bd"/>
</dbReference>
<dbReference type="Gene3D" id="3.40.50.300">
    <property type="entry name" value="P-loop containing nucleotide triphosphate hydrolases"/>
    <property type="match status" value="1"/>
</dbReference>
<evidence type="ECO:0000256" key="1">
    <source>
        <dbReference type="SAM" id="MobiDB-lite"/>
    </source>
</evidence>
<organism evidence="3 4">
    <name type="scientific">Prorocentrum cordatum</name>
    <dbReference type="NCBI Taxonomy" id="2364126"/>
    <lineage>
        <taxon>Eukaryota</taxon>
        <taxon>Sar</taxon>
        <taxon>Alveolata</taxon>
        <taxon>Dinophyceae</taxon>
        <taxon>Prorocentrales</taxon>
        <taxon>Prorocentraceae</taxon>
        <taxon>Prorocentrum</taxon>
    </lineage>
</organism>
<dbReference type="Pfam" id="PF13604">
    <property type="entry name" value="AAA_30"/>
    <property type="match status" value="1"/>
</dbReference>
<accession>A0ABN9Y6G7</accession>
<dbReference type="SUPFAM" id="SSF52540">
    <property type="entry name" value="P-loop containing nucleoside triphosphate hydrolases"/>
    <property type="match status" value="2"/>
</dbReference>
<dbReference type="Proteomes" id="UP001189429">
    <property type="component" value="Unassembled WGS sequence"/>
</dbReference>
<feature type="region of interest" description="Disordered" evidence="1">
    <location>
        <begin position="2029"/>
        <end position="2100"/>
    </location>
</feature>
<name>A0ABN9Y6G7_9DINO</name>
<evidence type="ECO:0000313" key="4">
    <source>
        <dbReference type="Proteomes" id="UP001189429"/>
    </source>
</evidence>
<feature type="domain" description="Helicase ATP-binding" evidence="2">
    <location>
        <begin position="1633"/>
        <end position="1778"/>
    </location>
</feature>
<dbReference type="PROSITE" id="PS51192">
    <property type="entry name" value="HELICASE_ATP_BIND_1"/>
    <property type="match status" value="1"/>
</dbReference>
<keyword evidence="4" id="KW-1185">Reference proteome</keyword>
<evidence type="ECO:0000259" key="2">
    <source>
        <dbReference type="PROSITE" id="PS51192"/>
    </source>
</evidence>
<dbReference type="SMART" id="SM00382">
    <property type="entry name" value="AAA"/>
    <property type="match status" value="1"/>
</dbReference>
<dbReference type="InterPro" id="IPR003593">
    <property type="entry name" value="AAA+_ATPase"/>
</dbReference>
<reference evidence="3" key="1">
    <citation type="submission" date="2023-10" db="EMBL/GenBank/DDBJ databases">
        <authorList>
            <person name="Chen Y."/>
            <person name="Shah S."/>
            <person name="Dougan E. K."/>
            <person name="Thang M."/>
            <person name="Chan C."/>
        </authorList>
    </citation>
    <scope>NUCLEOTIDE SEQUENCE [LARGE SCALE GENOMIC DNA]</scope>
</reference>
<feature type="compositionally biased region" description="Polar residues" evidence="1">
    <location>
        <begin position="2090"/>
        <end position="2100"/>
    </location>
</feature>